<dbReference type="EMBL" id="BNAP01000026">
    <property type="protein sequence ID" value="GHH00235.1"/>
    <property type="molecule type" value="Genomic_DNA"/>
</dbReference>
<sequence>MKIASVAALAAWGLGAAGAVAAPLKLTPAEPQPTGLKAGLAVKYAYLGPPPQKIQSMSMAMQMLNSAKPGQPLRGLDYRDTDEGDPVLTHKYPYNVAADITGFIRFDAPGVYEIETWSNDGINAQIGGALVGDFDGRQGCEANQRVEVQVPKAGWYPLKFAYFQKYGSSCLMMKWGKSGQKLKWVPNEVLGWK</sequence>
<reference evidence="3" key="1">
    <citation type="journal article" date="2014" name="Int. J. Syst. Evol. Microbiol.">
        <title>Complete genome sequence of Corynebacterium casei LMG S-19264T (=DSM 44701T), isolated from a smear-ripened cheese.</title>
        <authorList>
            <consortium name="US DOE Joint Genome Institute (JGI-PGF)"/>
            <person name="Walter F."/>
            <person name="Albersmeier A."/>
            <person name="Kalinowski J."/>
            <person name="Ruckert C."/>
        </authorList>
    </citation>
    <scope>NUCLEOTIDE SEQUENCE</scope>
    <source>
        <strain evidence="3">CGMCC 1.7081</strain>
    </source>
</reference>
<keyword evidence="1" id="KW-0732">Signal</keyword>
<dbReference type="Pfam" id="PF07691">
    <property type="entry name" value="PA14"/>
    <property type="match status" value="1"/>
</dbReference>
<dbReference type="InterPro" id="IPR037524">
    <property type="entry name" value="PA14/GLEYA"/>
</dbReference>
<gene>
    <name evidence="3" type="ORF">GCM10010961_36760</name>
</gene>
<keyword evidence="4" id="KW-1185">Reference proteome</keyword>
<evidence type="ECO:0000313" key="3">
    <source>
        <dbReference type="EMBL" id="GHH00235.1"/>
    </source>
</evidence>
<feature type="domain" description="PA14" evidence="2">
    <location>
        <begin position="35"/>
        <end position="193"/>
    </location>
</feature>
<proteinExistence type="predicted"/>
<evidence type="ECO:0000313" key="4">
    <source>
        <dbReference type="Proteomes" id="UP000611500"/>
    </source>
</evidence>
<dbReference type="RefSeq" id="WP_028094783.1">
    <property type="nucleotide sequence ID" value="NZ_BNAP01000026.1"/>
</dbReference>
<reference evidence="3" key="2">
    <citation type="submission" date="2020-09" db="EMBL/GenBank/DDBJ databases">
        <authorList>
            <person name="Sun Q."/>
            <person name="Zhou Y."/>
        </authorList>
    </citation>
    <scope>NUCLEOTIDE SEQUENCE</scope>
    <source>
        <strain evidence="3">CGMCC 1.7081</strain>
    </source>
</reference>
<organism evidence="3 4">
    <name type="scientific">Pseudodonghicola xiamenensis</name>
    <dbReference type="NCBI Taxonomy" id="337702"/>
    <lineage>
        <taxon>Bacteria</taxon>
        <taxon>Pseudomonadati</taxon>
        <taxon>Pseudomonadota</taxon>
        <taxon>Alphaproteobacteria</taxon>
        <taxon>Rhodobacterales</taxon>
        <taxon>Paracoccaceae</taxon>
        <taxon>Pseudodonghicola</taxon>
    </lineage>
</organism>
<feature type="signal peptide" evidence="1">
    <location>
        <begin position="1"/>
        <end position="21"/>
    </location>
</feature>
<comment type="caution">
    <text evidence="3">The sequence shown here is derived from an EMBL/GenBank/DDBJ whole genome shotgun (WGS) entry which is preliminary data.</text>
</comment>
<dbReference type="PROSITE" id="PS51820">
    <property type="entry name" value="PA14"/>
    <property type="match status" value="1"/>
</dbReference>
<evidence type="ECO:0000256" key="1">
    <source>
        <dbReference type="SAM" id="SignalP"/>
    </source>
</evidence>
<dbReference type="InterPro" id="IPR011658">
    <property type="entry name" value="PA14_dom"/>
</dbReference>
<dbReference type="AlphaFoldDB" id="A0A8J3MGD4"/>
<protein>
    <recommendedName>
        <fullName evidence="2">PA14 domain-containing protein</fullName>
    </recommendedName>
</protein>
<dbReference type="Gene3D" id="3.90.182.10">
    <property type="entry name" value="Toxin - Anthrax Protective Antigen,domain 1"/>
    <property type="match status" value="1"/>
</dbReference>
<evidence type="ECO:0000259" key="2">
    <source>
        <dbReference type="PROSITE" id="PS51820"/>
    </source>
</evidence>
<accession>A0A8J3MGD4</accession>
<dbReference type="Proteomes" id="UP000611500">
    <property type="component" value="Unassembled WGS sequence"/>
</dbReference>
<feature type="chain" id="PRO_5035198823" description="PA14 domain-containing protein" evidence="1">
    <location>
        <begin position="22"/>
        <end position="193"/>
    </location>
</feature>
<name>A0A8J3MGD4_9RHOB</name>